<dbReference type="PANTHER" id="PTHR37540:SF5">
    <property type="entry name" value="TRANSCRIPTION FACTOR DOMAIN-CONTAINING PROTEIN"/>
    <property type="match status" value="1"/>
</dbReference>
<gene>
    <name evidence="2" type="ORF">CNMCM5793_005581</name>
</gene>
<feature type="region of interest" description="Disordered" evidence="1">
    <location>
        <begin position="443"/>
        <end position="470"/>
    </location>
</feature>
<dbReference type="AlphaFoldDB" id="A0A8H6UCF4"/>
<accession>A0A8H6UCF4</accession>
<sequence length="470" mass="51687">MPSIKGAKGATKESIHFVNARPTSENEKQRIQRLVRAHVGKWISDQTKDRSAGESSDSNSNREEPRDSASQIVGIDTEETLFLSSSSPSVGSSRESPESATSRSLPLSVRSACLVPLPSVAYSRTQEPLEDDAESHCENNPWRFTVDSAHRDSTYPPGQERVSLAGYTIAAMGSDVFDPFHTYPSHYTPEAINASERYCIDILWPTLTPPTPSDRDVSATKSWLPLSLNDPVLFTALLFGSLCHQRCQWINGHIPDGAFGPRDQRLLQQCEYETIKLANKAFSDPDRNRILSDSIILSVTCMAHNVADDNDRLRHQKIPFTPPLTQLQWLDVYASLPPNPVHLRGLLELVKLRGGLKNIKLPGLATTLSVSALLTASYLLSQPVFEYIPFHEPRQGLTLQDLLGYTSLDVELGFGRLRQIGFTPEMADTSPFSVTSAIWSSTTSSPSPLPATSPTTSPPHITNTSTKPAV</sequence>
<evidence type="ECO:0000313" key="2">
    <source>
        <dbReference type="EMBL" id="KAF7116951.1"/>
    </source>
</evidence>
<evidence type="ECO:0000313" key="3">
    <source>
        <dbReference type="Proteomes" id="UP000630445"/>
    </source>
</evidence>
<name>A0A8H6UCF4_9EURO</name>
<feature type="region of interest" description="Disordered" evidence="1">
    <location>
        <begin position="1"/>
        <end position="105"/>
    </location>
</feature>
<dbReference type="EMBL" id="JACBAD010002097">
    <property type="protein sequence ID" value="KAF7116951.1"/>
    <property type="molecule type" value="Genomic_DNA"/>
</dbReference>
<comment type="caution">
    <text evidence="2">The sequence shown here is derived from an EMBL/GenBank/DDBJ whole genome shotgun (WGS) entry which is preliminary data.</text>
</comment>
<dbReference type="OrthoDB" id="3469466at2759"/>
<dbReference type="PANTHER" id="PTHR37540">
    <property type="entry name" value="TRANSCRIPTION FACTOR (ACR-2), PUTATIVE-RELATED-RELATED"/>
    <property type="match status" value="1"/>
</dbReference>
<dbReference type="Proteomes" id="UP000630445">
    <property type="component" value="Unassembled WGS sequence"/>
</dbReference>
<evidence type="ECO:0000256" key="1">
    <source>
        <dbReference type="SAM" id="MobiDB-lite"/>
    </source>
</evidence>
<organism evidence="2 3">
    <name type="scientific">Aspergillus hiratsukae</name>
    <dbReference type="NCBI Taxonomy" id="1194566"/>
    <lineage>
        <taxon>Eukaryota</taxon>
        <taxon>Fungi</taxon>
        <taxon>Dikarya</taxon>
        <taxon>Ascomycota</taxon>
        <taxon>Pezizomycotina</taxon>
        <taxon>Eurotiomycetes</taxon>
        <taxon>Eurotiomycetidae</taxon>
        <taxon>Eurotiales</taxon>
        <taxon>Aspergillaceae</taxon>
        <taxon>Aspergillus</taxon>
        <taxon>Aspergillus subgen. Fumigati</taxon>
    </lineage>
</organism>
<protein>
    <recommendedName>
        <fullName evidence="4">Transcription factor domain-containing protein</fullName>
    </recommendedName>
</protein>
<feature type="compositionally biased region" description="Low complexity" evidence="1">
    <location>
        <begin position="84"/>
        <end position="94"/>
    </location>
</feature>
<evidence type="ECO:0008006" key="4">
    <source>
        <dbReference type="Google" id="ProtNLM"/>
    </source>
</evidence>
<reference evidence="2" key="1">
    <citation type="submission" date="2020-06" db="EMBL/GenBank/DDBJ databases">
        <title>Draft genome sequences of strains closely related to Aspergillus parafelis and Aspergillus hiratsukae.</title>
        <authorList>
            <person name="Dos Santos R.A.C."/>
            <person name="Rivero-Menendez O."/>
            <person name="Steenwyk J.L."/>
            <person name="Mead M.E."/>
            <person name="Goldman G.H."/>
            <person name="Alastruey-Izquierdo A."/>
            <person name="Rokas A."/>
        </authorList>
    </citation>
    <scope>NUCLEOTIDE SEQUENCE</scope>
    <source>
        <strain evidence="2">CNM-CM5793</strain>
    </source>
</reference>
<proteinExistence type="predicted"/>
<keyword evidence="3" id="KW-1185">Reference proteome</keyword>